<dbReference type="HOGENOM" id="CLU_012617_0_1_1"/>
<feature type="domain" description="Acyclic terpene utilisation N-terminal" evidence="1">
    <location>
        <begin position="6"/>
        <end position="468"/>
    </location>
</feature>
<evidence type="ECO:0000259" key="2">
    <source>
        <dbReference type="Pfam" id="PF23544"/>
    </source>
</evidence>
<evidence type="ECO:0000259" key="1">
    <source>
        <dbReference type="Pfam" id="PF07287"/>
    </source>
</evidence>
<dbReference type="RefSeq" id="XP_016238889.1">
    <property type="nucleotide sequence ID" value="XM_016377319.1"/>
</dbReference>
<organism evidence="3 4">
    <name type="scientific">Exophiala spinifera</name>
    <dbReference type="NCBI Taxonomy" id="91928"/>
    <lineage>
        <taxon>Eukaryota</taxon>
        <taxon>Fungi</taxon>
        <taxon>Dikarya</taxon>
        <taxon>Ascomycota</taxon>
        <taxon>Pezizomycotina</taxon>
        <taxon>Eurotiomycetes</taxon>
        <taxon>Chaetothyriomycetidae</taxon>
        <taxon>Chaetothyriales</taxon>
        <taxon>Herpotrichiellaceae</taxon>
        <taxon>Exophiala</taxon>
    </lineage>
</organism>
<dbReference type="InterPro" id="IPR010839">
    <property type="entry name" value="AtuA_N"/>
</dbReference>
<dbReference type="OrthoDB" id="10265871at2759"/>
<dbReference type="STRING" id="91928.A0A0D2BI84"/>
<dbReference type="Proteomes" id="UP000053328">
    <property type="component" value="Unassembled WGS sequence"/>
</dbReference>
<feature type="domain" description="AtuA-like ferredoxin-fold" evidence="2">
    <location>
        <begin position="510"/>
        <end position="610"/>
    </location>
</feature>
<protein>
    <recommendedName>
        <fullName evidence="5">DUF1446 domain-containing protein</fullName>
    </recommendedName>
</protein>
<evidence type="ECO:0008006" key="5">
    <source>
        <dbReference type="Google" id="ProtNLM"/>
    </source>
</evidence>
<reference evidence="3 4" key="1">
    <citation type="submission" date="2015-01" db="EMBL/GenBank/DDBJ databases">
        <title>The Genome Sequence of Exophiala spinifera CBS89968.</title>
        <authorList>
            <consortium name="The Broad Institute Genomics Platform"/>
            <person name="Cuomo C."/>
            <person name="de Hoog S."/>
            <person name="Gorbushina A."/>
            <person name="Stielow B."/>
            <person name="Teixiera M."/>
            <person name="Abouelleil A."/>
            <person name="Chapman S.B."/>
            <person name="Priest M."/>
            <person name="Young S.K."/>
            <person name="Wortman J."/>
            <person name="Nusbaum C."/>
            <person name="Birren B."/>
        </authorList>
    </citation>
    <scope>NUCLEOTIDE SEQUENCE [LARGE SCALE GENOMIC DNA]</scope>
    <source>
        <strain evidence="3 4">CBS 89968</strain>
    </source>
</reference>
<dbReference type="EMBL" id="KN847493">
    <property type="protein sequence ID" value="KIW18673.1"/>
    <property type="molecule type" value="Genomic_DNA"/>
</dbReference>
<dbReference type="PANTHER" id="PTHR47585:SF2">
    <property type="entry name" value="DUF1446 DOMAIN PROTEIN (AFU_ORTHOLOGUE AFUA_6G11420)"/>
    <property type="match status" value="1"/>
</dbReference>
<gene>
    <name evidence="3" type="ORF">PV08_02962</name>
</gene>
<sequence length="625" mass="68494">MASRPIRIAGASGSASDRRHAVSSFARSYPTDPVDVIICDFMSEANMTVAAGRKMDQQGSKTSDPNPMLGGGPAFEPSFLEALEPALEDLAKYKIKLAANAGNADTEALYTTVCEMVKNKGLDIPVAWISGDEVLPAINAGLQDGSSKFKNIYTGAILSSWEFEPIYAHAYLGGLGIAEAFAQGAQIVVCGRVADASPVIGSAYWFHGWERSQLNELANAFVAGHLIECSNYVTGGNFSGFKAIEHSPQGWVDIGYPIAEISKTGSVVITKQKNSGGVVSIHTCSSQLLYEIQGPWYFNSDVTAVLDQLWFEQLAPDRVALHGVQGLPPPPTTKVGLTARGGFQAEAFYFMTGLDVDEKARMTEAQIRNGLKPYSDKYTTLAFNVLGRPLPDADNQNAATSVFRVFAQARRADDIAPAKFLRPVIDNIMEGYPGATFHLDFRMGLPKPYFEYYVTLLDQSKVAHKVHFEGEETLIPPPTVSKVFPERQPSQAMATLQIDLSKFGPTERLPLGTIVNARSGDKGADCNCGFWVRNEDEFVWLKNLLSVETIKTLLGKEYDTSRVPKIEIDRFELPNLRGVHFLFRNLLDRGANSTATVDFLGKNTAEYLRSRYVDIPTRFLARGKL</sequence>
<dbReference type="Pfam" id="PF07287">
    <property type="entry name" value="AtuA"/>
    <property type="match status" value="1"/>
</dbReference>
<dbReference type="PANTHER" id="PTHR47585">
    <property type="match status" value="1"/>
</dbReference>
<dbReference type="InterPro" id="IPR056362">
    <property type="entry name" value="AtuA-like_ferredoxin_dom"/>
</dbReference>
<dbReference type="AlphaFoldDB" id="A0A0D2BI84"/>
<dbReference type="GeneID" id="27330045"/>
<dbReference type="VEuPathDB" id="FungiDB:PV08_02962"/>
<accession>A0A0D2BI84</accession>
<evidence type="ECO:0000313" key="3">
    <source>
        <dbReference type="EMBL" id="KIW18673.1"/>
    </source>
</evidence>
<proteinExistence type="predicted"/>
<evidence type="ECO:0000313" key="4">
    <source>
        <dbReference type="Proteomes" id="UP000053328"/>
    </source>
</evidence>
<dbReference type="Pfam" id="PF23544">
    <property type="entry name" value="AtuA_ferredoxin"/>
    <property type="match status" value="1"/>
</dbReference>
<keyword evidence="4" id="KW-1185">Reference proteome</keyword>
<name>A0A0D2BI84_9EURO</name>